<organism evidence="2 3">
    <name type="scientific">Zygosaccharomyces bailii (strain CLIB 213 / ATCC 58445 / CBS 680 / BCRC 21525 / NBRC 1098 / NCYC 1416 / NRRL Y-2227)</name>
    <dbReference type="NCBI Taxonomy" id="1333698"/>
    <lineage>
        <taxon>Eukaryota</taxon>
        <taxon>Fungi</taxon>
        <taxon>Dikarya</taxon>
        <taxon>Ascomycota</taxon>
        <taxon>Saccharomycotina</taxon>
        <taxon>Saccharomycetes</taxon>
        <taxon>Saccharomycetales</taxon>
        <taxon>Saccharomycetaceae</taxon>
        <taxon>Zygosaccharomyces</taxon>
    </lineage>
</organism>
<protein>
    <submittedName>
        <fullName evidence="2">BN860_10748g1_1</fullName>
    </submittedName>
</protein>
<keyword evidence="3" id="KW-1185">Reference proteome</keyword>
<evidence type="ECO:0000313" key="3">
    <source>
        <dbReference type="Proteomes" id="UP000019375"/>
    </source>
</evidence>
<dbReference type="Proteomes" id="UP000019375">
    <property type="component" value="Unassembled WGS sequence"/>
</dbReference>
<feature type="transmembrane region" description="Helical" evidence="1">
    <location>
        <begin position="33"/>
        <end position="51"/>
    </location>
</feature>
<name>A0A8J2T571_ZYGB2</name>
<accession>A0A8J2T571</accession>
<sequence>MSWLIDKYLAFEEPLLDRLAHTTYVHHFIHDKISARITLFLMVMGSIAIVNEINITCKMARATKETSEELNKGYIDESLKLHRLIISDDYHSREYLDEKSGIVIEEFEDREKFFAKPVHVAHLYVECNCVETKEGPALLEKPLLFHLEFSPEEYEGEKRPEFGARLRVLRKRLYHLFKDSKLFEELVKDKENFAIGGNVRVYNAQDELLPVSTDEVQLCFLKMETGDTIRCDFLIGEGSLSDS</sequence>
<reference evidence="3" key="1">
    <citation type="journal article" date="2013" name="Genome Announc.">
        <title>Genome sequence of the food spoilage yeast Zygosaccharomyces bailii CLIB 213(T).</title>
        <authorList>
            <person name="Galeote V."/>
            <person name="Bigey F."/>
            <person name="Devillers H."/>
            <person name="Neuveglise C."/>
            <person name="Dequin S."/>
        </authorList>
    </citation>
    <scope>NUCLEOTIDE SEQUENCE [LARGE SCALE GENOMIC DNA]</scope>
    <source>
        <strain evidence="3">CLIB 213 / ATCC 58445 / CBS 680 / CCRC 21525 / NBRC 1098 / NCYC 1416 / NRRL Y-2227</strain>
    </source>
</reference>
<evidence type="ECO:0000256" key="1">
    <source>
        <dbReference type="SAM" id="Phobius"/>
    </source>
</evidence>
<proteinExistence type="predicted"/>
<dbReference type="OrthoDB" id="4041975at2759"/>
<keyword evidence="1" id="KW-0812">Transmembrane</keyword>
<evidence type="ECO:0000313" key="2">
    <source>
        <dbReference type="EMBL" id="CDF88458.1"/>
    </source>
</evidence>
<keyword evidence="1" id="KW-0472">Membrane</keyword>
<dbReference type="AlphaFoldDB" id="A0A8J2T571"/>
<keyword evidence="1" id="KW-1133">Transmembrane helix</keyword>
<gene>
    <name evidence="2" type="ORF">BN860_10748g</name>
</gene>
<dbReference type="EMBL" id="HG316455">
    <property type="protein sequence ID" value="CDF88458.1"/>
    <property type="molecule type" value="Genomic_DNA"/>
</dbReference>